<sequence length="152" mass="17609">MYFKKMLIKNLVKSGIVSAELNNDELSEFLKDNFADFIDFTIKQDWSNYLITRDFSNVKTIVLSSRIGIAKNGIFWIDNLNIPDPMILFASKQIVIKFRKENIVKDMKSALQKINPSKLIFGFFISGPFFHKTNKLGNFNIVRIKQLIVILI</sequence>
<protein>
    <recommendedName>
        <fullName evidence="1">LUD domain-containing protein</fullName>
    </recommendedName>
</protein>
<evidence type="ECO:0000259" key="1">
    <source>
        <dbReference type="Pfam" id="PF02589"/>
    </source>
</evidence>
<dbReference type="AlphaFoldDB" id="A0A6I6K2P6"/>
<reference evidence="2 3" key="1">
    <citation type="submission" date="2019-11" db="EMBL/GenBank/DDBJ databases">
        <authorList>
            <person name="Zheng R.K."/>
            <person name="Sun C.M."/>
        </authorList>
    </citation>
    <scope>NUCLEOTIDE SEQUENCE [LARGE SCALE GENOMIC DNA]</scope>
    <source>
        <strain evidence="2 3">WC007</strain>
    </source>
</reference>
<feature type="domain" description="LUD" evidence="1">
    <location>
        <begin position="12"/>
        <end position="116"/>
    </location>
</feature>
<dbReference type="Pfam" id="PF02589">
    <property type="entry name" value="LUD_dom"/>
    <property type="match status" value="1"/>
</dbReference>
<dbReference type="KEGG" id="mcos:GM418_29910"/>
<dbReference type="InterPro" id="IPR037171">
    <property type="entry name" value="NagB/RpiA_transferase-like"/>
</dbReference>
<dbReference type="InterPro" id="IPR003741">
    <property type="entry name" value="LUD_dom"/>
</dbReference>
<gene>
    <name evidence="2" type="ORF">GM418_29910</name>
</gene>
<dbReference type="Proteomes" id="UP000428260">
    <property type="component" value="Chromosome"/>
</dbReference>
<dbReference type="RefSeq" id="WP_158871880.1">
    <property type="nucleotide sequence ID" value="NZ_CP046401.1"/>
</dbReference>
<dbReference type="EMBL" id="CP046401">
    <property type="protein sequence ID" value="QGY47728.1"/>
    <property type="molecule type" value="Genomic_DNA"/>
</dbReference>
<evidence type="ECO:0000313" key="2">
    <source>
        <dbReference type="EMBL" id="QGY47728.1"/>
    </source>
</evidence>
<name>A0A6I6K2P6_9BACT</name>
<evidence type="ECO:0000313" key="3">
    <source>
        <dbReference type="Proteomes" id="UP000428260"/>
    </source>
</evidence>
<accession>A0A6I6K2P6</accession>
<organism evidence="2 3">
    <name type="scientific">Maribellus comscasis</name>
    <dbReference type="NCBI Taxonomy" id="2681766"/>
    <lineage>
        <taxon>Bacteria</taxon>
        <taxon>Pseudomonadati</taxon>
        <taxon>Bacteroidota</taxon>
        <taxon>Bacteroidia</taxon>
        <taxon>Marinilabiliales</taxon>
        <taxon>Prolixibacteraceae</taxon>
        <taxon>Maribellus</taxon>
    </lineage>
</organism>
<proteinExistence type="predicted"/>
<dbReference type="SUPFAM" id="SSF100950">
    <property type="entry name" value="NagB/RpiA/CoA transferase-like"/>
    <property type="match status" value="1"/>
</dbReference>
<keyword evidence="3" id="KW-1185">Reference proteome</keyword>